<evidence type="ECO:0000313" key="3">
    <source>
        <dbReference type="EMBL" id="KAK6931325.1"/>
    </source>
</evidence>
<reference evidence="3 4" key="1">
    <citation type="submission" date="2023-12" db="EMBL/GenBank/DDBJ databases">
        <title>A high-quality genome assembly for Dillenia turbinata (Dilleniales).</title>
        <authorList>
            <person name="Chanderbali A."/>
        </authorList>
    </citation>
    <scope>NUCLEOTIDE SEQUENCE [LARGE SCALE GENOMIC DNA]</scope>
    <source>
        <strain evidence="3">LSX21</strain>
        <tissue evidence="3">Leaf</tissue>
    </source>
</reference>
<dbReference type="InterPro" id="IPR004853">
    <property type="entry name" value="Sugar_P_trans_dom"/>
</dbReference>
<protein>
    <submittedName>
        <fullName evidence="3">Sugar phosphate transporter domain</fullName>
    </submittedName>
</protein>
<keyword evidence="4" id="KW-1185">Reference proteome</keyword>
<keyword evidence="1" id="KW-1133">Transmembrane helix</keyword>
<feature type="domain" description="Sugar phosphate transporter" evidence="2">
    <location>
        <begin position="3"/>
        <end position="57"/>
    </location>
</feature>
<gene>
    <name evidence="3" type="ORF">RJ641_003118</name>
</gene>
<dbReference type="Proteomes" id="UP001370490">
    <property type="component" value="Unassembled WGS sequence"/>
</dbReference>
<dbReference type="AlphaFoldDB" id="A0AAN8VC75"/>
<keyword evidence="1" id="KW-0812">Transmembrane</keyword>
<proteinExistence type="predicted"/>
<organism evidence="3 4">
    <name type="scientific">Dillenia turbinata</name>
    <dbReference type="NCBI Taxonomy" id="194707"/>
    <lineage>
        <taxon>Eukaryota</taxon>
        <taxon>Viridiplantae</taxon>
        <taxon>Streptophyta</taxon>
        <taxon>Embryophyta</taxon>
        <taxon>Tracheophyta</taxon>
        <taxon>Spermatophyta</taxon>
        <taxon>Magnoliopsida</taxon>
        <taxon>eudicotyledons</taxon>
        <taxon>Gunneridae</taxon>
        <taxon>Pentapetalae</taxon>
        <taxon>Dilleniales</taxon>
        <taxon>Dilleniaceae</taxon>
        <taxon>Dillenia</taxon>
    </lineage>
</organism>
<sequence length="278" mass="30089">FVLVVRLLVGVAYCIVGWSVGLPKRAPMNKELLALLTPVALCHALGHVMSNISLAAVVLPDLGVLLNFLVNESENVEDSGLIAKSCKKLLSHPSMLLLLSSCLATRFPCHFGYHWLLLLLDFFDFSLLPCIEGPLLMAYGFKDAIAKAVVVVLNKAPLSAIPCSLSTSQLQVATNTLERVASLTHAVGNVLTRVFPSFVCLSYAHAWNALAGNKISTQTGIGTVIAIAVAIYPLIKANMEEKKRHQKTLSIYVGLMRLRHKNVKSQPIPDQAGLDKAI</sequence>
<comment type="caution">
    <text evidence="3">The sequence shown here is derived from an EMBL/GenBank/DDBJ whole genome shotgun (WGS) entry which is preliminary data.</text>
</comment>
<keyword evidence="1" id="KW-0472">Membrane</keyword>
<name>A0AAN8VC75_9MAGN</name>
<evidence type="ECO:0000256" key="1">
    <source>
        <dbReference type="SAM" id="Phobius"/>
    </source>
</evidence>
<dbReference type="Pfam" id="PF03151">
    <property type="entry name" value="TPT"/>
    <property type="match status" value="1"/>
</dbReference>
<evidence type="ECO:0000313" key="4">
    <source>
        <dbReference type="Proteomes" id="UP001370490"/>
    </source>
</evidence>
<feature type="non-terminal residue" evidence="3">
    <location>
        <position position="1"/>
    </location>
</feature>
<evidence type="ECO:0000259" key="2">
    <source>
        <dbReference type="Pfam" id="PF03151"/>
    </source>
</evidence>
<accession>A0AAN8VC75</accession>
<feature type="transmembrane region" description="Helical" evidence="1">
    <location>
        <begin position="6"/>
        <end position="23"/>
    </location>
</feature>
<dbReference type="EMBL" id="JBAMMX010000011">
    <property type="protein sequence ID" value="KAK6931325.1"/>
    <property type="molecule type" value="Genomic_DNA"/>
</dbReference>